<reference evidence="2" key="1">
    <citation type="journal article" date="2021" name="Proc. Natl. Acad. Sci. U.S.A.">
        <title>A Catalog of Tens of Thousands of Viruses from Human Metagenomes Reveals Hidden Associations with Chronic Diseases.</title>
        <authorList>
            <person name="Tisza M.J."/>
            <person name="Buck C.B."/>
        </authorList>
    </citation>
    <scope>NUCLEOTIDE SEQUENCE</scope>
    <source>
        <strain evidence="2">CtJ3t72</strain>
    </source>
</reference>
<organism evidence="2">
    <name type="scientific">Siphoviridae sp. ctJ3t72</name>
    <dbReference type="NCBI Taxonomy" id="2826240"/>
    <lineage>
        <taxon>Viruses</taxon>
        <taxon>Duplodnaviria</taxon>
        <taxon>Heunggongvirae</taxon>
        <taxon>Uroviricota</taxon>
        <taxon>Caudoviricetes</taxon>
    </lineage>
</organism>
<feature type="transmembrane region" description="Helical" evidence="1">
    <location>
        <begin position="79"/>
        <end position="99"/>
    </location>
</feature>
<feature type="transmembrane region" description="Helical" evidence="1">
    <location>
        <begin position="105"/>
        <end position="123"/>
    </location>
</feature>
<protein>
    <submittedName>
        <fullName evidence="2">Uncharacterized protein</fullName>
    </submittedName>
</protein>
<evidence type="ECO:0000256" key="1">
    <source>
        <dbReference type="SAM" id="Phobius"/>
    </source>
</evidence>
<keyword evidence="1" id="KW-0472">Membrane</keyword>
<name>A0A8S5QN30_9CAUD</name>
<accession>A0A8S5QN30</accession>
<evidence type="ECO:0000313" key="2">
    <source>
        <dbReference type="EMBL" id="DAE20646.1"/>
    </source>
</evidence>
<keyword evidence="1" id="KW-0812">Transmembrane</keyword>
<dbReference type="EMBL" id="BK015698">
    <property type="protein sequence ID" value="DAE20646.1"/>
    <property type="molecule type" value="Genomic_DNA"/>
</dbReference>
<proteinExistence type="predicted"/>
<sequence>MEQNLPRKQKALPENSVIRDFINVQQGELEVKKLDAANKKAEIESNERIALASIQAQSNSDLAHSKTFKYAYLVSQLKIIVIAVIIAVVVCIAIVYGYSDLATEIAKYAFFAVSGYVAGLGHGKISRSRDKKSSGDDE</sequence>
<keyword evidence="1" id="KW-1133">Transmembrane helix</keyword>